<sequence length="102" mass="11665">MRIPNARAFQVELEFVQCLANPHYLNFLAQHGYLKEKSFINYLKYLQYWKQPDTKHSAESWPIDVCALHRRSAGPVLAALHSPAEYAIADYRSTGAGQDDDP</sequence>
<dbReference type="InterPro" id="IPR038089">
    <property type="entry name" value="Med31_sf"/>
</dbReference>
<dbReference type="Pfam" id="PF05669">
    <property type="entry name" value="Med31"/>
    <property type="match status" value="1"/>
</dbReference>
<accession>A0A9X6NQD2</accession>
<dbReference type="EMBL" id="MTYJ01000374">
    <property type="protein sequence ID" value="OWA54129.1"/>
    <property type="molecule type" value="Genomic_DNA"/>
</dbReference>
<proteinExistence type="inferred from homology"/>
<evidence type="ECO:0000256" key="3">
    <source>
        <dbReference type="ARBA" id="ARBA00023015"/>
    </source>
</evidence>
<evidence type="ECO:0000256" key="7">
    <source>
        <dbReference type="RuleBase" id="RU364129"/>
    </source>
</evidence>
<organism evidence="8 9">
    <name type="scientific">Hypsibius exemplaris</name>
    <name type="common">Freshwater tardigrade</name>
    <dbReference type="NCBI Taxonomy" id="2072580"/>
    <lineage>
        <taxon>Eukaryota</taxon>
        <taxon>Metazoa</taxon>
        <taxon>Ecdysozoa</taxon>
        <taxon>Tardigrada</taxon>
        <taxon>Eutardigrada</taxon>
        <taxon>Parachela</taxon>
        <taxon>Hypsibioidea</taxon>
        <taxon>Hypsibiidae</taxon>
        <taxon>Hypsibius</taxon>
    </lineage>
</organism>
<evidence type="ECO:0000256" key="4">
    <source>
        <dbReference type="ARBA" id="ARBA00023159"/>
    </source>
</evidence>
<comment type="caution">
    <text evidence="8">The sequence shown here is derived from an EMBL/GenBank/DDBJ whole genome shotgun (WGS) entry which is preliminary data.</text>
</comment>
<comment type="subcellular location">
    <subcellularLocation>
        <location evidence="1 7">Nucleus</location>
    </subcellularLocation>
</comment>
<comment type="subunit">
    <text evidence="7">Component of the Mediator complex.</text>
</comment>
<evidence type="ECO:0000313" key="8">
    <source>
        <dbReference type="EMBL" id="OWA54129.1"/>
    </source>
</evidence>
<evidence type="ECO:0000256" key="5">
    <source>
        <dbReference type="ARBA" id="ARBA00023163"/>
    </source>
</evidence>
<keyword evidence="3 7" id="KW-0805">Transcription regulation</keyword>
<dbReference type="GO" id="GO:0003712">
    <property type="term" value="F:transcription coregulator activity"/>
    <property type="evidence" value="ECO:0007669"/>
    <property type="project" value="InterPro"/>
</dbReference>
<keyword evidence="9" id="KW-1185">Reference proteome</keyword>
<evidence type="ECO:0000256" key="2">
    <source>
        <dbReference type="ARBA" id="ARBA00006378"/>
    </source>
</evidence>
<keyword evidence="5 7" id="KW-0804">Transcription</keyword>
<dbReference type="Proteomes" id="UP000192578">
    <property type="component" value="Unassembled WGS sequence"/>
</dbReference>
<evidence type="ECO:0000256" key="1">
    <source>
        <dbReference type="ARBA" id="ARBA00004123"/>
    </source>
</evidence>
<gene>
    <name evidence="8" type="ORF">BV898_18547</name>
</gene>
<evidence type="ECO:0000256" key="6">
    <source>
        <dbReference type="ARBA" id="ARBA00023242"/>
    </source>
</evidence>
<protein>
    <recommendedName>
        <fullName evidence="7">Mediator of RNA polymerase II transcription subunit 31</fullName>
    </recommendedName>
</protein>
<keyword evidence="4 7" id="KW-0010">Activator</keyword>
<evidence type="ECO:0000313" key="9">
    <source>
        <dbReference type="Proteomes" id="UP000192578"/>
    </source>
</evidence>
<reference evidence="9" key="1">
    <citation type="submission" date="2017-01" db="EMBL/GenBank/DDBJ databases">
        <title>Comparative genomics of anhydrobiosis in the tardigrade Hypsibius dujardini.</title>
        <authorList>
            <person name="Yoshida Y."/>
            <person name="Koutsovoulos G."/>
            <person name="Laetsch D."/>
            <person name="Stevens L."/>
            <person name="Kumar S."/>
            <person name="Horikawa D."/>
            <person name="Ishino K."/>
            <person name="Komine S."/>
            <person name="Tomita M."/>
            <person name="Blaxter M."/>
            <person name="Arakawa K."/>
        </authorList>
    </citation>
    <scope>NUCLEOTIDE SEQUENCE [LARGE SCALE GENOMIC DNA]</scope>
    <source>
        <strain evidence="9">Z151</strain>
    </source>
</reference>
<dbReference type="Gene3D" id="1.10.10.1340">
    <property type="entry name" value="Mediator of RNA polymerase II, submodule Med31 (Soh1)"/>
    <property type="match status" value="1"/>
</dbReference>
<dbReference type="PANTHER" id="PTHR13186">
    <property type="entry name" value="MEDIATOR OF RNA POLYMERASE II TRANSCRIPTION SUBUNIT 31"/>
    <property type="match status" value="1"/>
</dbReference>
<dbReference type="AlphaFoldDB" id="A0A9X6NQD2"/>
<comment type="similarity">
    <text evidence="2 7">Belongs to the Mediator complex subunit 31 family.</text>
</comment>
<dbReference type="OrthoDB" id="10257739at2759"/>
<keyword evidence="6 7" id="KW-0539">Nucleus</keyword>
<dbReference type="GO" id="GO:0006355">
    <property type="term" value="P:regulation of DNA-templated transcription"/>
    <property type="evidence" value="ECO:0007669"/>
    <property type="project" value="InterPro"/>
</dbReference>
<comment type="function">
    <text evidence="7">Component of the Mediator complex, a coactivator involved in the regulated transcription of nearly all RNA polymerase II-dependent genes. Mediator functions as a bridge to convey information from gene-specific regulatory proteins to the basal RNA polymerase II transcription machinery. Mediator is recruited to promoters by direct interactions with regulatory proteins and serves as a scaffold for the assembly of a functional preinitiation complex with RNA polymerase II and the general transcription factors.</text>
</comment>
<dbReference type="GO" id="GO:0016592">
    <property type="term" value="C:mediator complex"/>
    <property type="evidence" value="ECO:0007669"/>
    <property type="project" value="InterPro"/>
</dbReference>
<dbReference type="InterPro" id="IPR008831">
    <property type="entry name" value="Mediator_Med31"/>
</dbReference>
<name>A0A9X6NQD2_HYPEX</name>